<gene>
    <name evidence="2" type="ORF">GCM10022286_08560</name>
</gene>
<keyword evidence="3" id="KW-1185">Reference proteome</keyword>
<protein>
    <submittedName>
        <fullName evidence="2">Alpha/beta hydrolase</fullName>
    </submittedName>
</protein>
<accession>A0ABP7ZGT6</accession>
<dbReference type="PRINTS" id="PR00111">
    <property type="entry name" value="ABHYDROLASE"/>
</dbReference>
<dbReference type="Gene3D" id="3.40.50.1820">
    <property type="entry name" value="alpha/beta hydrolase"/>
    <property type="match status" value="1"/>
</dbReference>
<dbReference type="Proteomes" id="UP001415169">
    <property type="component" value="Unassembled WGS sequence"/>
</dbReference>
<dbReference type="SUPFAM" id="SSF53474">
    <property type="entry name" value="alpha/beta-Hydrolases"/>
    <property type="match status" value="1"/>
</dbReference>
<name>A0ABP7ZGT6_9MICO</name>
<organism evidence="2 3">
    <name type="scientific">Gryllotalpicola daejeonensis</name>
    <dbReference type="NCBI Taxonomy" id="993087"/>
    <lineage>
        <taxon>Bacteria</taxon>
        <taxon>Bacillati</taxon>
        <taxon>Actinomycetota</taxon>
        <taxon>Actinomycetes</taxon>
        <taxon>Micrococcales</taxon>
        <taxon>Microbacteriaceae</taxon>
        <taxon>Gryllotalpicola</taxon>
    </lineage>
</organism>
<keyword evidence="2" id="KW-0378">Hydrolase</keyword>
<proteinExistence type="predicted"/>
<dbReference type="Pfam" id="PF12697">
    <property type="entry name" value="Abhydrolase_6"/>
    <property type="match status" value="1"/>
</dbReference>
<dbReference type="InterPro" id="IPR029058">
    <property type="entry name" value="AB_hydrolase_fold"/>
</dbReference>
<dbReference type="EMBL" id="BAABBV010000001">
    <property type="protein sequence ID" value="GAA4157214.1"/>
    <property type="molecule type" value="Genomic_DNA"/>
</dbReference>
<evidence type="ECO:0000313" key="3">
    <source>
        <dbReference type="Proteomes" id="UP001415169"/>
    </source>
</evidence>
<dbReference type="GO" id="GO:0016787">
    <property type="term" value="F:hydrolase activity"/>
    <property type="evidence" value="ECO:0007669"/>
    <property type="project" value="UniProtKB-KW"/>
</dbReference>
<dbReference type="RefSeq" id="WP_344790505.1">
    <property type="nucleotide sequence ID" value="NZ_BAABBV010000001.1"/>
</dbReference>
<comment type="caution">
    <text evidence="2">The sequence shown here is derived from an EMBL/GenBank/DDBJ whole genome shotgun (WGS) entry which is preliminary data.</text>
</comment>
<reference evidence="2" key="1">
    <citation type="journal article" date="2014" name="Int. J. Syst. Evol. Microbiol.">
        <title>Complete genome of a new Firmicutes species belonging to the dominant human colonic microbiota ('Ruminococcus bicirculans') reveals two chromosomes and a selective capacity to utilize plant glucans.</title>
        <authorList>
            <consortium name="NISC Comparative Sequencing Program"/>
            <person name="Wegmann U."/>
            <person name="Louis P."/>
            <person name="Goesmann A."/>
            <person name="Henrissat B."/>
            <person name="Duncan S.H."/>
            <person name="Flint H.J."/>
        </authorList>
    </citation>
    <scope>NUCLEOTIDE SEQUENCE</scope>
    <source>
        <strain evidence="2">JCM 17590</strain>
    </source>
</reference>
<dbReference type="InterPro" id="IPR050471">
    <property type="entry name" value="AB_hydrolase"/>
</dbReference>
<evidence type="ECO:0000259" key="1">
    <source>
        <dbReference type="Pfam" id="PF12697"/>
    </source>
</evidence>
<sequence length="269" mass="28780">MTDVAPKPHDAEVRGARLRWTEVGDGPTVVWAHGMTSSGWAQERSGMFDWSPVSAAGHRVVRYDARGHGESSGTTEEAAYTWPELAQDLLALLDQIAPGEQVDGMGSSMGTATLIYAALAEPQRFRRLVLTSAPTAWQTRPAQAELYRSFATLIETQGLAAFTQVAESADLPVPEPFVGLDRSAAAPQVSEALAPTILRGAAISDLPPIDAIRALEVPVLLLPWSDDPGHPVSTSQALLDALPDARLQLGQKLTELQGWGRIAAEFLAE</sequence>
<feature type="domain" description="AB hydrolase-1" evidence="1">
    <location>
        <begin position="29"/>
        <end position="247"/>
    </location>
</feature>
<dbReference type="PANTHER" id="PTHR43433">
    <property type="entry name" value="HYDROLASE, ALPHA/BETA FOLD FAMILY PROTEIN"/>
    <property type="match status" value="1"/>
</dbReference>
<dbReference type="InterPro" id="IPR000073">
    <property type="entry name" value="AB_hydrolase_1"/>
</dbReference>
<dbReference type="PANTHER" id="PTHR43433:SF5">
    <property type="entry name" value="AB HYDROLASE-1 DOMAIN-CONTAINING PROTEIN"/>
    <property type="match status" value="1"/>
</dbReference>
<reference evidence="2" key="2">
    <citation type="submission" date="2023-12" db="EMBL/GenBank/DDBJ databases">
        <authorList>
            <person name="Sun Q."/>
            <person name="Inoue M."/>
        </authorList>
    </citation>
    <scope>NUCLEOTIDE SEQUENCE</scope>
    <source>
        <strain evidence="2">JCM 17590</strain>
    </source>
</reference>
<evidence type="ECO:0000313" key="2">
    <source>
        <dbReference type="EMBL" id="GAA4157214.1"/>
    </source>
</evidence>